<name>A0A4Q9KF20_9ACTN</name>
<dbReference type="AlphaFoldDB" id="A0A4Q9KF20"/>
<proteinExistence type="predicted"/>
<dbReference type="Gene3D" id="1.10.260.40">
    <property type="entry name" value="lambda repressor-like DNA-binding domains"/>
    <property type="match status" value="1"/>
</dbReference>
<dbReference type="InterPro" id="IPR001387">
    <property type="entry name" value="Cro/C1-type_HTH"/>
</dbReference>
<sequence length="107" mass="11489">MSPTGSPSCRRAAGRAREAVSGACDCGCLDAPTLLDVQGFIRRVRRRADLSQRGLAAVLGVDQSLVARWETPTACWLAPHCDDGRACACEPSRGAARWQQMVCWAEA</sequence>
<evidence type="ECO:0000259" key="1">
    <source>
        <dbReference type="PROSITE" id="PS50943"/>
    </source>
</evidence>
<dbReference type="Proteomes" id="UP000292373">
    <property type="component" value="Unassembled WGS sequence"/>
</dbReference>
<accession>A0A4Q9KF20</accession>
<reference evidence="2 3" key="1">
    <citation type="submission" date="2019-01" db="EMBL/GenBank/DDBJ databases">
        <title>Lactibacter flavus gen. nov., sp. nov., a novel bacterium of the family Propionibacteriaceae isolated from raw milk and dairy products.</title>
        <authorList>
            <person name="Huptas C."/>
            <person name="Wenning M."/>
            <person name="Breitenwieser F."/>
            <person name="Doll E."/>
            <person name="Von Neubeck M."/>
            <person name="Busse H.-J."/>
            <person name="Scherer S."/>
        </authorList>
    </citation>
    <scope>NUCLEOTIDE SEQUENCE [LARGE SCALE GENOMIC DNA]</scope>
    <source>
        <strain evidence="2 3">KCTC 33808</strain>
    </source>
</reference>
<dbReference type="GO" id="GO:0003677">
    <property type="term" value="F:DNA binding"/>
    <property type="evidence" value="ECO:0007669"/>
    <property type="project" value="InterPro"/>
</dbReference>
<organism evidence="2 3">
    <name type="scientific">Propioniciclava sinopodophylli</name>
    <dbReference type="NCBI Taxonomy" id="1837344"/>
    <lineage>
        <taxon>Bacteria</taxon>
        <taxon>Bacillati</taxon>
        <taxon>Actinomycetota</taxon>
        <taxon>Actinomycetes</taxon>
        <taxon>Propionibacteriales</taxon>
        <taxon>Propionibacteriaceae</taxon>
        <taxon>Propioniciclava</taxon>
    </lineage>
</organism>
<dbReference type="Pfam" id="PF01381">
    <property type="entry name" value="HTH_3"/>
    <property type="match status" value="1"/>
</dbReference>
<dbReference type="EMBL" id="SDMQ01000008">
    <property type="protein sequence ID" value="TBT84327.1"/>
    <property type="molecule type" value="Genomic_DNA"/>
</dbReference>
<dbReference type="CDD" id="cd00093">
    <property type="entry name" value="HTH_XRE"/>
    <property type="match status" value="1"/>
</dbReference>
<feature type="domain" description="HTH cro/C1-type" evidence="1">
    <location>
        <begin position="41"/>
        <end position="71"/>
    </location>
</feature>
<comment type="caution">
    <text evidence="2">The sequence shown here is derived from an EMBL/GenBank/DDBJ whole genome shotgun (WGS) entry which is preliminary data.</text>
</comment>
<protein>
    <submittedName>
        <fullName evidence="2">XRE family transcriptional regulator</fullName>
    </submittedName>
</protein>
<dbReference type="SUPFAM" id="SSF47413">
    <property type="entry name" value="lambda repressor-like DNA-binding domains"/>
    <property type="match status" value="1"/>
</dbReference>
<dbReference type="RefSeq" id="WP_131168256.1">
    <property type="nucleotide sequence ID" value="NZ_SDMQ01000008.1"/>
</dbReference>
<dbReference type="InterPro" id="IPR010982">
    <property type="entry name" value="Lambda_DNA-bd_dom_sf"/>
</dbReference>
<evidence type="ECO:0000313" key="2">
    <source>
        <dbReference type="EMBL" id="TBT84327.1"/>
    </source>
</evidence>
<dbReference type="PROSITE" id="PS50943">
    <property type="entry name" value="HTH_CROC1"/>
    <property type="match status" value="1"/>
</dbReference>
<keyword evidence="3" id="KW-1185">Reference proteome</keyword>
<evidence type="ECO:0000313" key="3">
    <source>
        <dbReference type="Proteomes" id="UP000292373"/>
    </source>
</evidence>
<dbReference type="OrthoDB" id="3776222at2"/>
<gene>
    <name evidence="2" type="ORF">ET989_09280</name>
</gene>